<dbReference type="GO" id="GO:0030151">
    <property type="term" value="F:molybdenum ion binding"/>
    <property type="evidence" value="ECO:0007669"/>
    <property type="project" value="InterPro"/>
</dbReference>
<name>R4XCZ5_TAPDE</name>
<dbReference type="SUPFAM" id="SSF55856">
    <property type="entry name" value="Cytochrome b5-like heme/steroid binding domain"/>
    <property type="match status" value="1"/>
</dbReference>
<dbReference type="EC" id="1.7.1.3" evidence="6"/>
<dbReference type="InterPro" id="IPR001199">
    <property type="entry name" value="Cyt_B5-like_heme/steroid-bd"/>
</dbReference>
<dbReference type="InterPro" id="IPR000572">
    <property type="entry name" value="OxRdtase_Mopterin-bd_dom"/>
</dbReference>
<dbReference type="Pfam" id="PF00173">
    <property type="entry name" value="Cyt-b5"/>
    <property type="match status" value="1"/>
</dbReference>
<evidence type="ECO:0000256" key="11">
    <source>
        <dbReference type="ARBA" id="ARBA00023002"/>
    </source>
</evidence>
<comment type="catalytic activity">
    <reaction evidence="14">
        <text>nitrite + NADP(+) + H2O = nitrate + NADPH + H(+)</text>
        <dbReference type="Rhea" id="RHEA:19061"/>
        <dbReference type="ChEBI" id="CHEBI:15377"/>
        <dbReference type="ChEBI" id="CHEBI:15378"/>
        <dbReference type="ChEBI" id="CHEBI:16301"/>
        <dbReference type="ChEBI" id="CHEBI:17632"/>
        <dbReference type="ChEBI" id="CHEBI:57783"/>
        <dbReference type="ChEBI" id="CHEBI:58349"/>
        <dbReference type="EC" id="1.7.1.3"/>
    </reaction>
</comment>
<dbReference type="SMART" id="SM01117">
    <property type="entry name" value="Cyt-b5"/>
    <property type="match status" value="1"/>
</dbReference>
<dbReference type="GO" id="GO:0008482">
    <property type="term" value="F:sulfite oxidase activity"/>
    <property type="evidence" value="ECO:0007669"/>
    <property type="project" value="UniProtKB-EC"/>
</dbReference>
<gene>
    <name evidence="17" type="ORF">TAPDE_003712</name>
</gene>
<keyword evidence="18" id="KW-1185">Reference proteome</keyword>
<keyword evidence="13" id="KW-0496">Mitochondrion</keyword>
<dbReference type="SUPFAM" id="SSF81296">
    <property type="entry name" value="E set domains"/>
    <property type="match status" value="1"/>
</dbReference>
<accession>R4XCZ5</accession>
<proteinExistence type="predicted"/>
<dbReference type="EC" id="1.8.3.1" evidence="5"/>
<protein>
    <recommendedName>
        <fullName evidence="7">Nitrate reductase [NADPH]</fullName>
        <ecNumber evidence="6">1.7.1.3</ecNumber>
        <ecNumber evidence="5">1.8.3.1</ecNumber>
    </recommendedName>
</protein>
<keyword evidence="10" id="KW-0479">Metal-binding</keyword>
<dbReference type="PANTHER" id="PTHR19372">
    <property type="entry name" value="SULFITE REDUCTASE"/>
    <property type="match status" value="1"/>
</dbReference>
<dbReference type="VEuPathDB" id="FungiDB:TAPDE_003712"/>
<dbReference type="GO" id="GO:0006790">
    <property type="term" value="P:sulfur compound metabolic process"/>
    <property type="evidence" value="ECO:0007669"/>
    <property type="project" value="TreeGrafter"/>
</dbReference>
<dbReference type="Gene3D" id="3.10.120.10">
    <property type="entry name" value="Cytochrome b5-like heme/steroid binding domain"/>
    <property type="match status" value="1"/>
</dbReference>
<evidence type="ECO:0000256" key="4">
    <source>
        <dbReference type="ARBA" id="ARBA00004971"/>
    </source>
</evidence>
<dbReference type="STRING" id="1097556.R4XCZ5"/>
<dbReference type="Pfam" id="PF00174">
    <property type="entry name" value="Oxidored_molyb"/>
    <property type="match status" value="1"/>
</dbReference>
<evidence type="ECO:0000256" key="13">
    <source>
        <dbReference type="ARBA" id="ARBA00023128"/>
    </source>
</evidence>
<dbReference type="Gene3D" id="3.90.420.10">
    <property type="entry name" value="Oxidoreductase, molybdopterin-binding domain"/>
    <property type="match status" value="1"/>
</dbReference>
<comment type="cofactor">
    <cofactor evidence="1">
        <name>Mo-molybdopterin</name>
        <dbReference type="ChEBI" id="CHEBI:71302"/>
    </cofactor>
</comment>
<keyword evidence="12" id="KW-0408">Iron</keyword>
<dbReference type="Proteomes" id="UP000013776">
    <property type="component" value="Unassembled WGS sequence"/>
</dbReference>
<evidence type="ECO:0000256" key="8">
    <source>
        <dbReference type="ARBA" id="ARBA00022505"/>
    </source>
</evidence>
<evidence type="ECO:0000256" key="14">
    <source>
        <dbReference type="ARBA" id="ARBA00049155"/>
    </source>
</evidence>
<dbReference type="InterPro" id="IPR014756">
    <property type="entry name" value="Ig_E-set"/>
</dbReference>
<dbReference type="GO" id="GO:0020037">
    <property type="term" value="F:heme binding"/>
    <property type="evidence" value="ECO:0007669"/>
    <property type="project" value="TreeGrafter"/>
</dbReference>
<evidence type="ECO:0000256" key="10">
    <source>
        <dbReference type="ARBA" id="ARBA00022723"/>
    </source>
</evidence>
<comment type="subcellular location">
    <subcellularLocation>
        <location evidence="3">Mitochondrion intermembrane space</location>
    </subcellularLocation>
</comment>
<feature type="compositionally biased region" description="Basic and acidic residues" evidence="15">
    <location>
        <begin position="84"/>
        <end position="99"/>
    </location>
</feature>
<keyword evidence="9" id="KW-0349">Heme</keyword>
<evidence type="ECO:0000256" key="5">
    <source>
        <dbReference type="ARBA" id="ARBA00012505"/>
    </source>
</evidence>
<evidence type="ECO:0000313" key="18">
    <source>
        <dbReference type="Proteomes" id="UP000013776"/>
    </source>
</evidence>
<dbReference type="FunFam" id="3.90.420.10:FF:000002">
    <property type="entry name" value="sulfite oxidase, mitochondrial"/>
    <property type="match status" value="1"/>
</dbReference>
<dbReference type="InterPro" id="IPR036374">
    <property type="entry name" value="OxRdtase_Mopterin-bd_sf"/>
</dbReference>
<evidence type="ECO:0000259" key="16">
    <source>
        <dbReference type="PROSITE" id="PS50255"/>
    </source>
</evidence>
<dbReference type="InterPro" id="IPR005066">
    <property type="entry name" value="MoCF_OxRdtse_dimer"/>
</dbReference>
<comment type="cofactor">
    <cofactor evidence="2">
        <name>heme b</name>
        <dbReference type="ChEBI" id="CHEBI:60344"/>
    </cofactor>
</comment>
<dbReference type="InterPro" id="IPR036400">
    <property type="entry name" value="Cyt_B5-like_heme/steroid_sf"/>
</dbReference>
<dbReference type="AlphaFoldDB" id="R4XCZ5"/>
<dbReference type="GO" id="GO:0050464">
    <property type="term" value="F:nitrate reductase (NADPH) activity"/>
    <property type="evidence" value="ECO:0007669"/>
    <property type="project" value="UniProtKB-EC"/>
</dbReference>
<comment type="pathway">
    <text evidence="4">Energy metabolism; sulfur metabolism.</text>
</comment>
<dbReference type="eggNOG" id="KOG4576">
    <property type="taxonomic scope" value="Eukaryota"/>
</dbReference>
<dbReference type="SUPFAM" id="SSF56524">
    <property type="entry name" value="Oxidoreductase molybdopterin-binding domain"/>
    <property type="match status" value="1"/>
</dbReference>
<dbReference type="Pfam" id="PF03404">
    <property type="entry name" value="Mo-co_dimer"/>
    <property type="match status" value="1"/>
</dbReference>
<dbReference type="GO" id="GO:0005758">
    <property type="term" value="C:mitochondrial intermembrane space"/>
    <property type="evidence" value="ECO:0007669"/>
    <property type="project" value="UniProtKB-SubCell"/>
</dbReference>
<evidence type="ECO:0000256" key="12">
    <source>
        <dbReference type="ARBA" id="ARBA00023004"/>
    </source>
</evidence>
<reference evidence="17 18" key="1">
    <citation type="journal article" date="2013" name="MBio">
        <title>Genome sequencing of the plant pathogen Taphrina deformans, the causal agent of peach leaf curl.</title>
        <authorList>
            <person name="Cisse O.H."/>
            <person name="Almeida J.M.G.C.F."/>
            <person name="Fonseca A."/>
            <person name="Kumar A.A."/>
            <person name="Salojaervi J."/>
            <person name="Overmyer K."/>
            <person name="Hauser P.M."/>
            <person name="Pagni M."/>
        </authorList>
    </citation>
    <scope>NUCLEOTIDE SEQUENCE [LARGE SCALE GENOMIC DNA]</scope>
    <source>
        <strain evidence="18">PYCC 5710 / ATCC 11124 / CBS 356.35 / IMI 108563 / JCM 9778 / NBRC 8474</strain>
    </source>
</reference>
<sequence>MWSTVRSLGLKQISRPAGRRWTTSATNAASSTKAAWKLPTSITIGTTSLVACLLYLHNYRVLQTEAGARVKKPAGSSQVQADGAPKEDSGGTKTFRLDDVRSHGPDHKNVWVTRGTSVYDITEWIPAHPGGNVILNAAGGSIDAFWEIFTIHLKPEVTDILESYKIGEIDARDLVDGKVPSVAITDPFQAEPDRDRRLIVHSRKPRNAETPAEGLKSFITTPELFYVRNHLWVPHLSDSERTNYNLVLETLDGEEKKFSLEALDQLEQRTITATLQCSGNRRSHMNSSSPPVSGLPWASGAISTATFTGPLLSDVLKQVGVSSETKNISELHLQAVGLEGYGASIPLYKALDPRGDVILATMMNGYPIPRDHGSPLRLIVPGVVAARSVKFVSKLVVSDEESHSQWQRRDYKSFGPNETQQSADWDSAPAIQETPVNSAITNIEERYVVKGEGIDGHDYVVVSGYAFAGGGRDIARVDISVDGGKSWKQAKMLPDNAQGSQRWAWKRWRHEVGRAEIEAGGELVVKAVDIGYNVQPEQHGGIHNFRGNLANAWHRVKYPVTAGGD</sequence>
<dbReference type="eggNOG" id="KOG0535">
    <property type="taxonomic scope" value="Eukaryota"/>
</dbReference>
<keyword evidence="11" id="KW-0560">Oxidoreductase</keyword>
<evidence type="ECO:0000256" key="3">
    <source>
        <dbReference type="ARBA" id="ARBA00004569"/>
    </source>
</evidence>
<dbReference type="Gene3D" id="2.60.40.650">
    <property type="match status" value="1"/>
</dbReference>
<evidence type="ECO:0000256" key="15">
    <source>
        <dbReference type="SAM" id="MobiDB-lite"/>
    </source>
</evidence>
<organism evidence="17 18">
    <name type="scientific">Taphrina deformans (strain PYCC 5710 / ATCC 11124 / CBS 356.35 / IMI 108563 / JCM 9778 / NBRC 8474)</name>
    <name type="common">Peach leaf curl fungus</name>
    <name type="synonym">Lalaria deformans</name>
    <dbReference type="NCBI Taxonomy" id="1097556"/>
    <lineage>
        <taxon>Eukaryota</taxon>
        <taxon>Fungi</taxon>
        <taxon>Dikarya</taxon>
        <taxon>Ascomycota</taxon>
        <taxon>Taphrinomycotina</taxon>
        <taxon>Taphrinomycetes</taxon>
        <taxon>Taphrinales</taxon>
        <taxon>Taphrinaceae</taxon>
        <taxon>Taphrina</taxon>
    </lineage>
</organism>
<dbReference type="OrthoDB" id="10051395at2759"/>
<comment type="caution">
    <text evidence="17">The sequence shown here is derived from an EMBL/GenBank/DDBJ whole genome shotgun (WGS) entry which is preliminary data.</text>
</comment>
<evidence type="ECO:0000256" key="1">
    <source>
        <dbReference type="ARBA" id="ARBA00001924"/>
    </source>
</evidence>
<feature type="domain" description="Cytochrome b5 heme-binding" evidence="16">
    <location>
        <begin position="92"/>
        <end position="170"/>
    </location>
</feature>
<evidence type="ECO:0000256" key="7">
    <source>
        <dbReference type="ARBA" id="ARBA00015499"/>
    </source>
</evidence>
<evidence type="ECO:0000256" key="2">
    <source>
        <dbReference type="ARBA" id="ARBA00001970"/>
    </source>
</evidence>
<dbReference type="FunFam" id="3.10.120.10:FF:000007">
    <property type="entry name" value="Sulfite oxidase, mitochondrial"/>
    <property type="match status" value="1"/>
</dbReference>
<keyword evidence="8" id="KW-0500">Molybdenum</keyword>
<evidence type="ECO:0000256" key="9">
    <source>
        <dbReference type="ARBA" id="ARBA00022617"/>
    </source>
</evidence>
<dbReference type="PANTHER" id="PTHR19372:SF7">
    <property type="entry name" value="SULFITE OXIDASE, MITOCHONDRIAL"/>
    <property type="match status" value="1"/>
</dbReference>
<feature type="region of interest" description="Disordered" evidence="15">
    <location>
        <begin position="71"/>
        <end position="99"/>
    </location>
</feature>
<dbReference type="PRINTS" id="PR00407">
    <property type="entry name" value="EUMOPTERIN"/>
</dbReference>
<dbReference type="EMBL" id="CAHR02000153">
    <property type="protein sequence ID" value="CCG83483.1"/>
    <property type="molecule type" value="Genomic_DNA"/>
</dbReference>
<dbReference type="GO" id="GO:0043546">
    <property type="term" value="F:molybdopterin cofactor binding"/>
    <property type="evidence" value="ECO:0007669"/>
    <property type="project" value="TreeGrafter"/>
</dbReference>
<evidence type="ECO:0000313" key="17">
    <source>
        <dbReference type="EMBL" id="CCG83483.1"/>
    </source>
</evidence>
<dbReference type="InterPro" id="IPR008335">
    <property type="entry name" value="Mopterin_OxRdtase_euk"/>
</dbReference>
<dbReference type="PROSITE" id="PS50255">
    <property type="entry name" value="CYTOCHROME_B5_2"/>
    <property type="match status" value="1"/>
</dbReference>
<evidence type="ECO:0000256" key="6">
    <source>
        <dbReference type="ARBA" id="ARBA00012673"/>
    </source>
</evidence>